<dbReference type="eggNOG" id="KOG2241">
    <property type="taxonomic scope" value="Eukaryota"/>
</dbReference>
<evidence type="ECO:0000256" key="4">
    <source>
        <dbReference type="ARBA" id="ARBA00022884"/>
    </source>
</evidence>
<dbReference type="GO" id="GO:0000049">
    <property type="term" value="F:tRNA binding"/>
    <property type="evidence" value="ECO:0007669"/>
    <property type="project" value="UniProtKB-UniRule"/>
</dbReference>
<dbReference type="GO" id="GO:0006412">
    <property type="term" value="P:translation"/>
    <property type="evidence" value="ECO:0007669"/>
    <property type="project" value="UniProtKB-KW"/>
</dbReference>
<dbReference type="PANTHER" id="PTHR11586">
    <property type="entry name" value="TRNA-AMINOACYLATION COFACTOR ARC1 FAMILY MEMBER"/>
    <property type="match status" value="1"/>
</dbReference>
<dbReference type="Gene3D" id="2.40.50.140">
    <property type="entry name" value="Nucleic acid-binding proteins"/>
    <property type="match status" value="1"/>
</dbReference>
<name>A9UQQ2_MONBE</name>
<dbReference type="InParanoid" id="A9UQQ2"/>
<accession>A9UQQ2</accession>
<dbReference type="OMA" id="KVWKHEE"/>
<dbReference type="AlphaFoldDB" id="A9UQQ2"/>
<dbReference type="KEGG" id="mbr:MONBRDRAFT_14092"/>
<keyword evidence="2" id="KW-0963">Cytoplasm</keyword>
<sequence length="159" mass="16874">SRVDFRVGLITEAKMHPDADALYVETIEAGDAEPRTIISGLAKYVPLEEMQNRLVVICANLKPRKMRGIESQGMVMCASTPEKVVPIAPPAGSKPGDPVVFEGFARNPDAVMNPKKKIYEAVAPDLATNAEGIATFKGIPFVVEGKGPCVGGLANVKVA</sequence>
<dbReference type="SUPFAM" id="SSF50249">
    <property type="entry name" value="Nucleic acid-binding proteins"/>
    <property type="match status" value="1"/>
</dbReference>
<dbReference type="FunFam" id="2.40.50.140:FF:000047">
    <property type="entry name" value="tyrosine--tRNA ligase, cytoplasmic isoform X2"/>
    <property type="match status" value="1"/>
</dbReference>
<gene>
    <name evidence="8" type="ORF">MONBRDRAFT_14092</name>
</gene>
<protein>
    <recommendedName>
        <fullName evidence="7">tRNA-binding domain-containing protein</fullName>
    </recommendedName>
</protein>
<dbReference type="InterPro" id="IPR051270">
    <property type="entry name" value="Tyrosine-tRNA_ligase_regulator"/>
</dbReference>
<evidence type="ECO:0000256" key="2">
    <source>
        <dbReference type="ARBA" id="ARBA00022490"/>
    </source>
</evidence>
<evidence type="ECO:0000259" key="7">
    <source>
        <dbReference type="PROSITE" id="PS50886"/>
    </source>
</evidence>
<evidence type="ECO:0000313" key="8">
    <source>
        <dbReference type="EMBL" id="EDQ92637.1"/>
    </source>
</evidence>
<evidence type="ECO:0000256" key="6">
    <source>
        <dbReference type="PROSITE-ProRule" id="PRU00209"/>
    </source>
</evidence>
<reference evidence="8 9" key="1">
    <citation type="journal article" date="2008" name="Nature">
        <title>The genome of the choanoflagellate Monosiga brevicollis and the origin of metazoans.</title>
        <authorList>
            <consortium name="JGI Sequencing"/>
            <person name="King N."/>
            <person name="Westbrook M.J."/>
            <person name="Young S.L."/>
            <person name="Kuo A."/>
            <person name="Abedin M."/>
            <person name="Chapman J."/>
            <person name="Fairclough S."/>
            <person name="Hellsten U."/>
            <person name="Isogai Y."/>
            <person name="Letunic I."/>
            <person name="Marr M."/>
            <person name="Pincus D."/>
            <person name="Putnam N."/>
            <person name="Rokas A."/>
            <person name="Wright K.J."/>
            <person name="Zuzow R."/>
            <person name="Dirks W."/>
            <person name="Good M."/>
            <person name="Goodstein D."/>
            <person name="Lemons D."/>
            <person name="Li W."/>
            <person name="Lyons J.B."/>
            <person name="Morris A."/>
            <person name="Nichols S."/>
            <person name="Richter D.J."/>
            <person name="Salamov A."/>
            <person name="Bork P."/>
            <person name="Lim W.A."/>
            <person name="Manning G."/>
            <person name="Miller W.T."/>
            <person name="McGinnis W."/>
            <person name="Shapiro H."/>
            <person name="Tjian R."/>
            <person name="Grigoriev I.V."/>
            <person name="Rokhsar D."/>
        </authorList>
    </citation>
    <scope>NUCLEOTIDE SEQUENCE [LARGE SCALE GENOMIC DNA]</scope>
    <source>
        <strain evidence="9">MX1 / ATCC 50154</strain>
    </source>
</reference>
<keyword evidence="3 6" id="KW-0820">tRNA-binding</keyword>
<dbReference type="STRING" id="81824.A9UQQ2"/>
<dbReference type="PANTHER" id="PTHR11586:SF33">
    <property type="entry name" value="AMINOACYL TRNA SYNTHASE COMPLEX-INTERACTING MULTIFUNCTIONAL PROTEIN 1"/>
    <property type="match status" value="1"/>
</dbReference>
<dbReference type="PROSITE" id="PS50886">
    <property type="entry name" value="TRBD"/>
    <property type="match status" value="1"/>
</dbReference>
<organism evidence="8 9">
    <name type="scientific">Monosiga brevicollis</name>
    <name type="common">Choanoflagellate</name>
    <dbReference type="NCBI Taxonomy" id="81824"/>
    <lineage>
        <taxon>Eukaryota</taxon>
        <taxon>Choanoflagellata</taxon>
        <taxon>Craspedida</taxon>
        <taxon>Salpingoecidae</taxon>
        <taxon>Monosiga</taxon>
    </lineage>
</organism>
<feature type="non-terminal residue" evidence="8">
    <location>
        <position position="1"/>
    </location>
</feature>
<evidence type="ECO:0000313" key="9">
    <source>
        <dbReference type="Proteomes" id="UP000001357"/>
    </source>
</evidence>
<dbReference type="GO" id="GO:0005737">
    <property type="term" value="C:cytoplasm"/>
    <property type="evidence" value="ECO:0007669"/>
    <property type="project" value="UniProtKB-SubCell"/>
</dbReference>
<dbReference type="CDD" id="cd02799">
    <property type="entry name" value="tRNA_bind_EMAP-II_like"/>
    <property type="match status" value="1"/>
</dbReference>
<dbReference type="Proteomes" id="UP000001357">
    <property type="component" value="Unassembled WGS sequence"/>
</dbReference>
<evidence type="ECO:0000256" key="1">
    <source>
        <dbReference type="ARBA" id="ARBA00004496"/>
    </source>
</evidence>
<keyword evidence="9" id="KW-1185">Reference proteome</keyword>
<evidence type="ECO:0000256" key="5">
    <source>
        <dbReference type="ARBA" id="ARBA00022917"/>
    </source>
</evidence>
<dbReference type="RefSeq" id="XP_001742399.1">
    <property type="nucleotide sequence ID" value="XM_001742347.1"/>
</dbReference>
<keyword evidence="4 6" id="KW-0694">RNA-binding</keyword>
<dbReference type="GeneID" id="5887604"/>
<dbReference type="Pfam" id="PF01588">
    <property type="entry name" value="tRNA_bind"/>
    <property type="match status" value="1"/>
</dbReference>
<comment type="subcellular location">
    <subcellularLocation>
        <location evidence="1">Cytoplasm</location>
    </subcellularLocation>
</comment>
<evidence type="ECO:0000256" key="3">
    <source>
        <dbReference type="ARBA" id="ARBA00022555"/>
    </source>
</evidence>
<keyword evidence="5" id="KW-0648">Protein biosynthesis</keyword>
<dbReference type="EMBL" id="CH991543">
    <property type="protein sequence ID" value="EDQ92637.1"/>
    <property type="molecule type" value="Genomic_DNA"/>
</dbReference>
<dbReference type="InterPro" id="IPR012340">
    <property type="entry name" value="NA-bd_OB-fold"/>
</dbReference>
<dbReference type="InterPro" id="IPR002547">
    <property type="entry name" value="tRNA-bd_dom"/>
</dbReference>
<feature type="domain" description="TRNA-binding" evidence="7">
    <location>
        <begin position="1"/>
        <end position="100"/>
    </location>
</feature>
<proteinExistence type="predicted"/>